<name>A0A0M0BNL1_9ARCH</name>
<evidence type="ECO:0008006" key="5">
    <source>
        <dbReference type="Google" id="ProtNLM"/>
    </source>
</evidence>
<dbReference type="CDD" id="cd04723">
    <property type="entry name" value="HisA_HisF"/>
    <property type="match status" value="1"/>
</dbReference>
<keyword evidence="2" id="KW-0028">Amino-acid biosynthesis</keyword>
<evidence type="ECO:0000313" key="4">
    <source>
        <dbReference type="Proteomes" id="UP000037237"/>
    </source>
</evidence>
<dbReference type="GO" id="GO:0000105">
    <property type="term" value="P:L-histidine biosynthetic process"/>
    <property type="evidence" value="ECO:0007669"/>
    <property type="project" value="UniProtKB-KW"/>
</dbReference>
<dbReference type="GO" id="GO:0003949">
    <property type="term" value="F:1-(5-phosphoribosyl)-5-[(5-phosphoribosylamino)methylideneamino]imidazole-4-carboxamide isomerase activity"/>
    <property type="evidence" value="ECO:0007669"/>
    <property type="project" value="InterPro"/>
</dbReference>
<dbReference type="GO" id="GO:0005737">
    <property type="term" value="C:cytoplasm"/>
    <property type="evidence" value="ECO:0007669"/>
    <property type="project" value="TreeGrafter"/>
</dbReference>
<organism evidence="3 4">
    <name type="scientific">miscellaneous Crenarchaeota group-1 archaeon SG8-32-1</name>
    <dbReference type="NCBI Taxonomy" id="1685124"/>
    <lineage>
        <taxon>Archaea</taxon>
        <taxon>Candidatus Bathyarchaeota</taxon>
        <taxon>MCG-1</taxon>
    </lineage>
</organism>
<protein>
    <recommendedName>
        <fullName evidence="5">HisA/hisF family protein</fullName>
    </recommendedName>
</protein>
<evidence type="ECO:0000256" key="1">
    <source>
        <dbReference type="ARBA" id="ARBA00009667"/>
    </source>
</evidence>
<dbReference type="PANTHER" id="PTHR43090">
    <property type="entry name" value="1-(5-PHOSPHORIBOSYL)-5-[(5-PHOSPHORIBOSYLAMINO)METHYLIDENEAMINO] IMIDAZOLE-4-CARBOXAMIDE ISOMERASE"/>
    <property type="match status" value="1"/>
</dbReference>
<dbReference type="AlphaFoldDB" id="A0A0M0BNL1"/>
<dbReference type="Pfam" id="PF00977">
    <property type="entry name" value="His_biosynth"/>
    <property type="match status" value="1"/>
</dbReference>
<keyword evidence="2" id="KW-0368">Histidine biosynthesis</keyword>
<dbReference type="InterPro" id="IPR006062">
    <property type="entry name" value="His_biosynth"/>
</dbReference>
<gene>
    <name evidence="3" type="ORF">AC477_05220</name>
</gene>
<dbReference type="InterPro" id="IPR044524">
    <property type="entry name" value="Isoase_HisA-like"/>
</dbReference>
<evidence type="ECO:0000256" key="2">
    <source>
        <dbReference type="RuleBase" id="RU003657"/>
    </source>
</evidence>
<dbReference type="SUPFAM" id="SSF51366">
    <property type="entry name" value="Ribulose-phoshate binding barrel"/>
    <property type="match status" value="1"/>
</dbReference>
<sequence length="243" mass="26282">MKIIPVIDVLNGIAVHGIKGERKQYHPLKSLLCPSAEPVELAFVFDSLGFTDLYLADLDAILGKSANFNIYNQIITKTSLDLMVDAGISDIATAEAMLETGVSKIVIGTETLDRLDFVSQAVKTFGKNRIVVSIDQKGGKILSLSDSIISMNVLSVAQKLVDLGVSQIILLDLDRVGTEYGVNRELLRNILEVTRVDLLVGGGITSLQELEELKTLDIYGALVATVLHKGKLTIDELKSAGFL</sequence>
<dbReference type="InterPro" id="IPR011060">
    <property type="entry name" value="RibuloseP-bd_barrel"/>
</dbReference>
<comment type="similarity">
    <text evidence="1 2">Belongs to the HisA/HisF family.</text>
</comment>
<reference evidence="3 4" key="1">
    <citation type="submission" date="2015-06" db="EMBL/GenBank/DDBJ databases">
        <title>New insights into the roles of widespread benthic archaea in carbon and nitrogen cycling.</title>
        <authorList>
            <person name="Lazar C.S."/>
            <person name="Baker B.J."/>
            <person name="Seitz K.W."/>
            <person name="Hyde A.S."/>
            <person name="Dick G.J."/>
            <person name="Hinrichs K.-U."/>
            <person name="Teske A.P."/>
        </authorList>
    </citation>
    <scope>NUCLEOTIDE SEQUENCE [LARGE SCALE GENOMIC DNA]</scope>
    <source>
        <strain evidence="3">SG8-32-1</strain>
    </source>
</reference>
<accession>A0A0M0BNL1</accession>
<dbReference type="EMBL" id="LFWU01000133">
    <property type="protein sequence ID" value="KON30138.1"/>
    <property type="molecule type" value="Genomic_DNA"/>
</dbReference>
<dbReference type="GO" id="GO:0000162">
    <property type="term" value="P:L-tryptophan biosynthetic process"/>
    <property type="evidence" value="ECO:0007669"/>
    <property type="project" value="TreeGrafter"/>
</dbReference>
<evidence type="ECO:0000313" key="3">
    <source>
        <dbReference type="EMBL" id="KON30138.1"/>
    </source>
</evidence>
<dbReference type="Gene3D" id="3.20.20.70">
    <property type="entry name" value="Aldolase class I"/>
    <property type="match status" value="1"/>
</dbReference>
<dbReference type="InterPro" id="IPR013785">
    <property type="entry name" value="Aldolase_TIM"/>
</dbReference>
<dbReference type="Proteomes" id="UP000037237">
    <property type="component" value="Unassembled WGS sequence"/>
</dbReference>
<proteinExistence type="inferred from homology"/>
<comment type="caution">
    <text evidence="3">The sequence shown here is derived from an EMBL/GenBank/DDBJ whole genome shotgun (WGS) entry which is preliminary data.</text>
</comment>
<dbReference type="PANTHER" id="PTHR43090:SF2">
    <property type="entry name" value="1-(5-PHOSPHORIBOSYL)-5-[(5-PHOSPHORIBOSYLAMINO)METHYLIDENEAMINO] IMIDAZOLE-4-CARBOXAMIDE ISOMERASE"/>
    <property type="match status" value="1"/>
</dbReference>